<evidence type="ECO:0000313" key="1">
    <source>
        <dbReference type="EMBL" id="GBN59466.1"/>
    </source>
</evidence>
<protein>
    <submittedName>
        <fullName evidence="1">Uncharacterized protein</fullName>
    </submittedName>
</protein>
<accession>A0A4Y2QB10</accession>
<organism evidence="1 2">
    <name type="scientific">Araneus ventricosus</name>
    <name type="common">Orbweaver spider</name>
    <name type="synonym">Epeira ventricosa</name>
    <dbReference type="NCBI Taxonomy" id="182803"/>
    <lineage>
        <taxon>Eukaryota</taxon>
        <taxon>Metazoa</taxon>
        <taxon>Ecdysozoa</taxon>
        <taxon>Arthropoda</taxon>
        <taxon>Chelicerata</taxon>
        <taxon>Arachnida</taxon>
        <taxon>Araneae</taxon>
        <taxon>Araneomorphae</taxon>
        <taxon>Entelegynae</taxon>
        <taxon>Araneoidea</taxon>
        <taxon>Araneidae</taxon>
        <taxon>Araneus</taxon>
    </lineage>
</organism>
<gene>
    <name evidence="1" type="ORF">AVEN_22247_1</name>
</gene>
<comment type="caution">
    <text evidence="1">The sequence shown here is derived from an EMBL/GenBank/DDBJ whole genome shotgun (WGS) entry which is preliminary data.</text>
</comment>
<dbReference type="OrthoDB" id="8376262at2759"/>
<proteinExistence type="predicted"/>
<dbReference type="Proteomes" id="UP000499080">
    <property type="component" value="Unassembled WGS sequence"/>
</dbReference>
<keyword evidence="2" id="KW-1185">Reference proteome</keyword>
<reference evidence="1 2" key="1">
    <citation type="journal article" date="2019" name="Sci. Rep.">
        <title>Orb-weaving spider Araneus ventricosus genome elucidates the spidroin gene catalogue.</title>
        <authorList>
            <person name="Kono N."/>
            <person name="Nakamura H."/>
            <person name="Ohtoshi R."/>
            <person name="Moran D.A.P."/>
            <person name="Shinohara A."/>
            <person name="Yoshida Y."/>
            <person name="Fujiwara M."/>
            <person name="Mori M."/>
            <person name="Tomita M."/>
            <person name="Arakawa K."/>
        </authorList>
    </citation>
    <scope>NUCLEOTIDE SEQUENCE [LARGE SCALE GENOMIC DNA]</scope>
</reference>
<dbReference type="AlphaFoldDB" id="A0A4Y2QB10"/>
<evidence type="ECO:0000313" key="2">
    <source>
        <dbReference type="Proteomes" id="UP000499080"/>
    </source>
</evidence>
<name>A0A4Y2QB10_ARAVE</name>
<dbReference type="EMBL" id="BGPR01013149">
    <property type="protein sequence ID" value="GBN59466.1"/>
    <property type="molecule type" value="Genomic_DNA"/>
</dbReference>
<sequence>MPRHKQFVKKKCHRNQFNYMNEKEECADKELLNPSASERKLNSSDLFPAKNVNENYKCLCNEVNTNIAVDLNVLETPLNTFSKCNHCNVTDCFDVLEETNGRRELATSFLFI</sequence>